<dbReference type="InterPro" id="IPR010261">
    <property type="entry name" value="Tir_chaperone"/>
</dbReference>
<dbReference type="Gene3D" id="3.30.1460.10">
    <property type="match status" value="1"/>
</dbReference>
<proteinExistence type="predicted"/>
<evidence type="ECO:0000313" key="1">
    <source>
        <dbReference type="EMBL" id="MDC5741573.1"/>
    </source>
</evidence>
<keyword evidence="4" id="KW-1185">Reference proteome</keyword>
<protein>
    <submittedName>
        <fullName evidence="2">Type III secretion chaperone CesT</fullName>
    </submittedName>
    <submittedName>
        <fullName evidence="1">Type III secretion system chaperone</fullName>
    </submittedName>
</protein>
<dbReference type="Proteomes" id="UP001150001">
    <property type="component" value="Unassembled WGS sequence"/>
</dbReference>
<sequence length="152" mass="17191">MKSIQRLLDEFCSLNELPPLHIENNGRCQLLVDDRTLLYFIATEDNELLLSARVGALPKQGSLRSRGLELLARANYYGLGCGGLNLAISPDGRQVILFGRKALEMLDAANLTQWFDEFNQQSSEWSARFSMLDRDIPLSESNQQTFAKQLRV</sequence>
<dbReference type="RefSeq" id="WP_069666616.1">
    <property type="nucleotide sequence ID" value="NZ_JAPFIM010000026.1"/>
</dbReference>
<dbReference type="SUPFAM" id="SSF69635">
    <property type="entry name" value="Type III secretory system chaperone-like"/>
    <property type="match status" value="1"/>
</dbReference>
<dbReference type="AlphaFoldDB" id="A0A178JET7"/>
<evidence type="ECO:0000313" key="2">
    <source>
        <dbReference type="EMBL" id="OAN00715.1"/>
    </source>
</evidence>
<dbReference type="Pfam" id="PF05932">
    <property type="entry name" value="CesT"/>
    <property type="match status" value="1"/>
</dbReference>
<evidence type="ECO:0000313" key="3">
    <source>
        <dbReference type="Proteomes" id="UP000094761"/>
    </source>
</evidence>
<name>A0A178JET7_9VIBR</name>
<evidence type="ECO:0000313" key="4">
    <source>
        <dbReference type="Proteomes" id="UP001150001"/>
    </source>
</evidence>
<reference evidence="2 3" key="1">
    <citation type="submission" date="2016-03" db="EMBL/GenBank/DDBJ databases">
        <title>Draft genome sequence of the Vibrio tubiashii subs. europaeus.</title>
        <authorList>
            <person name="Spinard E."/>
            <person name="Dubert J."/>
            <person name="Nelson D.R."/>
            <person name="Barja J.L."/>
        </authorList>
    </citation>
    <scope>NUCLEOTIDE SEQUENCE [LARGE SCALE GENOMIC DNA]</scope>
    <source>
        <strain evidence="3">PP-638</strain>
        <strain evidence="2">PP2-638</strain>
    </source>
</reference>
<dbReference type="CDD" id="cd16364">
    <property type="entry name" value="T3SC_I-like"/>
    <property type="match status" value="1"/>
</dbReference>
<dbReference type="GO" id="GO:0030254">
    <property type="term" value="P:protein secretion by the type III secretion system"/>
    <property type="evidence" value="ECO:0007669"/>
    <property type="project" value="InterPro"/>
</dbReference>
<accession>A0A178JET7</accession>
<gene>
    <name evidence="2" type="ORF">AZ468_06205</name>
    <name evidence="1" type="ORF">OPW20_15985</name>
</gene>
<dbReference type="GeneID" id="78075272"/>
<dbReference type="EMBL" id="LUAX01000001">
    <property type="protein sequence ID" value="OAN00715.1"/>
    <property type="molecule type" value="Genomic_DNA"/>
</dbReference>
<organism evidence="2 3">
    <name type="scientific">Vibrio europaeus</name>
    <dbReference type="NCBI Taxonomy" id="300876"/>
    <lineage>
        <taxon>Bacteria</taxon>
        <taxon>Pseudomonadati</taxon>
        <taxon>Pseudomonadota</taxon>
        <taxon>Gammaproteobacteria</taxon>
        <taxon>Vibrionales</taxon>
        <taxon>Vibrionaceae</taxon>
        <taxon>Vibrio</taxon>
        <taxon>Vibrio oreintalis group</taxon>
    </lineage>
</organism>
<dbReference type="EMBL" id="JAPFIT010000018">
    <property type="protein sequence ID" value="MDC5741573.1"/>
    <property type="molecule type" value="Genomic_DNA"/>
</dbReference>
<comment type="caution">
    <text evidence="2">The sequence shown here is derived from an EMBL/GenBank/DDBJ whole genome shotgun (WGS) entry which is preliminary data.</text>
</comment>
<dbReference type="OrthoDB" id="5887064at2"/>
<dbReference type="Proteomes" id="UP000094761">
    <property type="component" value="Unassembled WGS sequence"/>
</dbReference>
<reference evidence="1" key="2">
    <citation type="submission" date="2022-11" db="EMBL/GenBank/DDBJ databases">
        <title>Role of the vibriolysin VemA secreted by the emergent pathogen Vibrio europaeus in the colonization of Manila clam mucus.</title>
        <authorList>
            <person name="Martinez C."/>
            <person name="Rodriguez S."/>
            <person name="Vences A."/>
            <person name="Barja J.L."/>
            <person name="Toranzo A.E."/>
            <person name="Dubert J."/>
        </authorList>
    </citation>
    <scope>NUCLEOTIDE SEQUENCE</scope>
    <source>
        <strain evidence="1">3454</strain>
    </source>
</reference>